<protein>
    <recommendedName>
        <fullName evidence="3">Pathogen-related protein</fullName>
    </recommendedName>
</protein>
<dbReference type="SUPFAM" id="SSF54427">
    <property type="entry name" value="NTF2-like"/>
    <property type="match status" value="1"/>
</dbReference>
<comment type="caution">
    <text evidence="1">The sequence shown here is derived from an EMBL/GenBank/DDBJ whole genome shotgun (WGS) entry which is preliminary data.</text>
</comment>
<dbReference type="PANTHER" id="PTHR31723:SF10">
    <property type="entry name" value="PATHOGEN-RELATED PROTEIN"/>
    <property type="match status" value="1"/>
</dbReference>
<evidence type="ECO:0008006" key="3">
    <source>
        <dbReference type="Google" id="ProtNLM"/>
    </source>
</evidence>
<proteinExistence type="predicted"/>
<accession>A0AB34JJ93</accession>
<gene>
    <name evidence="1" type="ORF">AB1Y20_021644</name>
</gene>
<dbReference type="Proteomes" id="UP001515480">
    <property type="component" value="Unassembled WGS sequence"/>
</dbReference>
<dbReference type="InterPro" id="IPR032710">
    <property type="entry name" value="NTF2-like_dom_sf"/>
</dbReference>
<dbReference type="Gene3D" id="3.10.450.50">
    <property type="match status" value="1"/>
</dbReference>
<organism evidence="1 2">
    <name type="scientific">Prymnesium parvum</name>
    <name type="common">Toxic golden alga</name>
    <dbReference type="NCBI Taxonomy" id="97485"/>
    <lineage>
        <taxon>Eukaryota</taxon>
        <taxon>Haptista</taxon>
        <taxon>Haptophyta</taxon>
        <taxon>Prymnesiophyceae</taxon>
        <taxon>Prymnesiales</taxon>
        <taxon>Prymnesiaceae</taxon>
        <taxon>Prymnesium</taxon>
    </lineage>
</organism>
<reference evidence="1 2" key="1">
    <citation type="journal article" date="2024" name="Science">
        <title>Giant polyketide synthase enzymes in the biosynthesis of giant marine polyether toxins.</title>
        <authorList>
            <person name="Fallon T.R."/>
            <person name="Shende V.V."/>
            <person name="Wierzbicki I.H."/>
            <person name="Pendleton A.L."/>
            <person name="Watervoot N.F."/>
            <person name="Auber R.P."/>
            <person name="Gonzalez D.J."/>
            <person name="Wisecaver J.H."/>
            <person name="Moore B.S."/>
        </authorList>
    </citation>
    <scope>NUCLEOTIDE SEQUENCE [LARGE SCALE GENOMIC DNA]</scope>
    <source>
        <strain evidence="1 2">12B1</strain>
    </source>
</reference>
<dbReference type="PANTHER" id="PTHR31723">
    <property type="entry name" value="PATHOGENESIS-RELATED FAMILY PROTEIN"/>
    <property type="match status" value="1"/>
</dbReference>
<name>A0AB34JJ93_PRYPA</name>
<keyword evidence="2" id="KW-1185">Reference proteome</keyword>
<dbReference type="AlphaFoldDB" id="A0AB34JJ93"/>
<evidence type="ECO:0000313" key="2">
    <source>
        <dbReference type="Proteomes" id="UP001515480"/>
    </source>
</evidence>
<dbReference type="EMBL" id="JBGBPQ010000007">
    <property type="protein sequence ID" value="KAL1521999.1"/>
    <property type="molecule type" value="Genomic_DNA"/>
</dbReference>
<dbReference type="InterPro" id="IPR053218">
    <property type="entry name" value="Pathogen-related_defense"/>
</dbReference>
<sequence length="330" mass="36479">MKIETLICVLAPSCSTRSALSIMLAFLILDATLVAPLPLPSRAVVRCPVLVMEAADPPSMAQTAMRGPLTATGSGKPLTRDELAEVKKELEEIKSKYNLKEPERSFMDGDDIKWRYGGSPDYSLTNMRFLKGRTTQHAEGSLELIVENLVKTWEMERSHKVDPQQHQSVDPSTFTIAANGWKKFNNDEANTVGNYNVLMAGCPANVWDADNIGWEQSHEKFHDAFAAFPWEVLEVFSGPPSVAFSWRHWATFTGTYEGNQGKGELVELFGFGVATVNDKLQLVDVDIYYKPEQFIKVLKGELPVESLKNAQTIMGPAVAGACPHLASLTE</sequence>
<evidence type="ECO:0000313" key="1">
    <source>
        <dbReference type="EMBL" id="KAL1521999.1"/>
    </source>
</evidence>